<accession>A0A1V4JKI9</accession>
<evidence type="ECO:0000313" key="2">
    <source>
        <dbReference type="EMBL" id="OPJ72565.1"/>
    </source>
</evidence>
<evidence type="ECO:0000256" key="1">
    <source>
        <dbReference type="SAM" id="MobiDB-lite"/>
    </source>
</evidence>
<sequence>MKGPAGADVPPEPMEDPSEEEIHLQPIEDPAGAEIHLQPMEDPAGAEIHPYLIGFTHKEGGRKVLIEAQKMEGIREVQAWEKAAHIYYSI</sequence>
<organism evidence="2 3">
    <name type="scientific">Patagioenas fasciata monilis</name>
    <dbReference type="NCBI Taxonomy" id="372326"/>
    <lineage>
        <taxon>Eukaryota</taxon>
        <taxon>Metazoa</taxon>
        <taxon>Chordata</taxon>
        <taxon>Craniata</taxon>
        <taxon>Vertebrata</taxon>
        <taxon>Euteleostomi</taxon>
        <taxon>Archelosauria</taxon>
        <taxon>Archosauria</taxon>
        <taxon>Dinosauria</taxon>
        <taxon>Saurischia</taxon>
        <taxon>Theropoda</taxon>
        <taxon>Coelurosauria</taxon>
        <taxon>Aves</taxon>
        <taxon>Neognathae</taxon>
        <taxon>Neoaves</taxon>
        <taxon>Columbimorphae</taxon>
        <taxon>Columbiformes</taxon>
        <taxon>Columbidae</taxon>
        <taxon>Patagioenas</taxon>
    </lineage>
</organism>
<proteinExistence type="predicted"/>
<comment type="caution">
    <text evidence="2">The sequence shown here is derived from an EMBL/GenBank/DDBJ whole genome shotgun (WGS) entry which is preliminary data.</text>
</comment>
<dbReference type="AlphaFoldDB" id="A0A1V4JKI9"/>
<dbReference type="EMBL" id="LSYS01007027">
    <property type="protein sequence ID" value="OPJ72565.1"/>
    <property type="molecule type" value="Genomic_DNA"/>
</dbReference>
<reference evidence="2 3" key="1">
    <citation type="submission" date="2016-02" db="EMBL/GenBank/DDBJ databases">
        <title>Band-tailed pigeon sequencing and assembly.</title>
        <authorList>
            <person name="Soares A.E."/>
            <person name="Novak B.J."/>
            <person name="Rice E.S."/>
            <person name="O'Connell B."/>
            <person name="Chang D."/>
            <person name="Weber S."/>
            <person name="Shapiro B."/>
        </authorList>
    </citation>
    <scope>NUCLEOTIDE SEQUENCE [LARGE SCALE GENOMIC DNA]</scope>
    <source>
        <strain evidence="2">BTP2013</strain>
        <tissue evidence="2">Blood</tissue>
    </source>
</reference>
<protein>
    <submittedName>
        <fullName evidence="2">Uncharacterized protein</fullName>
    </submittedName>
</protein>
<gene>
    <name evidence="2" type="ORF">AV530_002812</name>
</gene>
<feature type="region of interest" description="Disordered" evidence="1">
    <location>
        <begin position="1"/>
        <end position="22"/>
    </location>
</feature>
<name>A0A1V4JKI9_PATFA</name>
<keyword evidence="3" id="KW-1185">Reference proteome</keyword>
<dbReference type="Proteomes" id="UP000190648">
    <property type="component" value="Unassembled WGS sequence"/>
</dbReference>
<evidence type="ECO:0000313" key="3">
    <source>
        <dbReference type="Proteomes" id="UP000190648"/>
    </source>
</evidence>